<dbReference type="EMBL" id="HG739106">
    <property type="protein sequence ID" value="CDP06557.1"/>
    <property type="molecule type" value="Genomic_DNA"/>
</dbReference>
<dbReference type="PANTHER" id="PTHR37078:SF6">
    <property type="entry name" value="NODULE CYSTEINE-RICH (NCR) SECRETED PEPTIDE"/>
    <property type="match status" value="1"/>
</dbReference>
<feature type="signal peptide" evidence="1">
    <location>
        <begin position="1"/>
        <end position="23"/>
    </location>
</feature>
<dbReference type="PhylomeDB" id="A0A068UE58"/>
<reference evidence="3" key="1">
    <citation type="journal article" date="2014" name="Science">
        <title>The coffee genome provides insight into the convergent evolution of caffeine biosynthesis.</title>
        <authorList>
            <person name="Denoeud F."/>
            <person name="Carretero-Paulet L."/>
            <person name="Dereeper A."/>
            <person name="Droc G."/>
            <person name="Guyot R."/>
            <person name="Pietrella M."/>
            <person name="Zheng C."/>
            <person name="Alberti A."/>
            <person name="Anthony F."/>
            <person name="Aprea G."/>
            <person name="Aury J.M."/>
            <person name="Bento P."/>
            <person name="Bernard M."/>
            <person name="Bocs S."/>
            <person name="Campa C."/>
            <person name="Cenci A."/>
            <person name="Combes M.C."/>
            <person name="Crouzillat D."/>
            <person name="Da Silva C."/>
            <person name="Daddiego L."/>
            <person name="De Bellis F."/>
            <person name="Dussert S."/>
            <person name="Garsmeur O."/>
            <person name="Gayraud T."/>
            <person name="Guignon V."/>
            <person name="Jahn K."/>
            <person name="Jamilloux V."/>
            <person name="Joet T."/>
            <person name="Labadie K."/>
            <person name="Lan T."/>
            <person name="Leclercq J."/>
            <person name="Lepelley M."/>
            <person name="Leroy T."/>
            <person name="Li L.T."/>
            <person name="Librado P."/>
            <person name="Lopez L."/>
            <person name="Munoz A."/>
            <person name="Noel B."/>
            <person name="Pallavicini A."/>
            <person name="Perrotta G."/>
            <person name="Poncet V."/>
            <person name="Pot D."/>
            <person name="Priyono X."/>
            <person name="Rigoreau M."/>
            <person name="Rouard M."/>
            <person name="Rozas J."/>
            <person name="Tranchant-Dubreuil C."/>
            <person name="VanBuren R."/>
            <person name="Zhang Q."/>
            <person name="Andrade A.C."/>
            <person name="Argout X."/>
            <person name="Bertrand B."/>
            <person name="de Kochko A."/>
            <person name="Graziosi G."/>
            <person name="Henry R.J."/>
            <person name="Jayarama X."/>
            <person name="Ming R."/>
            <person name="Nagai C."/>
            <person name="Rounsley S."/>
            <person name="Sankoff D."/>
            <person name="Giuliano G."/>
            <person name="Albert V.A."/>
            <person name="Wincker P."/>
            <person name="Lashermes P."/>
        </authorList>
    </citation>
    <scope>NUCLEOTIDE SEQUENCE [LARGE SCALE GENOMIC DNA]</scope>
    <source>
        <strain evidence="3">cv. DH200-94</strain>
    </source>
</reference>
<dbReference type="AlphaFoldDB" id="A0A068UE58"/>
<feature type="chain" id="PRO_5001657585" evidence="1">
    <location>
        <begin position="24"/>
        <end position="88"/>
    </location>
</feature>
<evidence type="ECO:0000313" key="2">
    <source>
        <dbReference type="EMBL" id="CDP06557.1"/>
    </source>
</evidence>
<evidence type="ECO:0000256" key="1">
    <source>
        <dbReference type="SAM" id="SignalP"/>
    </source>
</evidence>
<dbReference type="InParanoid" id="A0A068UE58"/>
<dbReference type="Gramene" id="CDP06557">
    <property type="protein sequence ID" value="CDP06557"/>
    <property type="gene ID" value="GSCOC_T00023448001"/>
</dbReference>
<accession>A0A068UE58</accession>
<dbReference type="OrthoDB" id="754109at2759"/>
<keyword evidence="1" id="KW-0732">Signal</keyword>
<evidence type="ECO:0000313" key="3">
    <source>
        <dbReference type="Proteomes" id="UP000295252"/>
    </source>
</evidence>
<proteinExistence type="predicted"/>
<dbReference type="Proteomes" id="UP000295252">
    <property type="component" value="Chromosome VIII"/>
</dbReference>
<protein>
    <submittedName>
        <fullName evidence="2">Uncharacterized protein</fullName>
    </submittedName>
</protein>
<gene>
    <name evidence="2" type="ORF">GSCOC_T00023448001</name>
</gene>
<organism evidence="2 3">
    <name type="scientific">Coffea canephora</name>
    <name type="common">Robusta coffee</name>
    <dbReference type="NCBI Taxonomy" id="49390"/>
    <lineage>
        <taxon>Eukaryota</taxon>
        <taxon>Viridiplantae</taxon>
        <taxon>Streptophyta</taxon>
        <taxon>Embryophyta</taxon>
        <taxon>Tracheophyta</taxon>
        <taxon>Spermatophyta</taxon>
        <taxon>Magnoliopsida</taxon>
        <taxon>eudicotyledons</taxon>
        <taxon>Gunneridae</taxon>
        <taxon>Pentapetalae</taxon>
        <taxon>asterids</taxon>
        <taxon>lamiids</taxon>
        <taxon>Gentianales</taxon>
        <taxon>Rubiaceae</taxon>
        <taxon>Ixoroideae</taxon>
        <taxon>Gardenieae complex</taxon>
        <taxon>Bertiereae - Coffeeae clade</taxon>
        <taxon>Coffeeae</taxon>
        <taxon>Coffea</taxon>
    </lineage>
</organism>
<sequence length="88" mass="9530">MGWLLKPAAPLLLMLFLVSFGWQDEKFSSAGAIRPLPLLPQQKYSKIFASLGVVCKCCDGAAASDGEHCATTWTGACSNLQCLPWKLQ</sequence>
<keyword evidence="3" id="KW-1185">Reference proteome</keyword>
<dbReference type="OMA" id="HCATTWT"/>
<name>A0A068UE58_COFCA</name>
<dbReference type="PANTHER" id="PTHR37078">
    <property type="entry name" value="NODULE CYSTEINE-RICH (NCR) SECRETED PEPTIDE"/>
    <property type="match status" value="1"/>
</dbReference>